<feature type="domain" description="Hemerythrin-like" evidence="1">
    <location>
        <begin position="70"/>
        <end position="136"/>
    </location>
</feature>
<dbReference type="AlphaFoldDB" id="A0A4R3I2J9"/>
<dbReference type="Pfam" id="PF01814">
    <property type="entry name" value="Hemerythrin"/>
    <property type="match status" value="1"/>
</dbReference>
<organism evidence="2 3">
    <name type="scientific">Paucimonas lemoignei</name>
    <name type="common">Pseudomonas lemoignei</name>
    <dbReference type="NCBI Taxonomy" id="29443"/>
    <lineage>
        <taxon>Bacteria</taxon>
        <taxon>Pseudomonadati</taxon>
        <taxon>Pseudomonadota</taxon>
        <taxon>Betaproteobacteria</taxon>
        <taxon>Burkholderiales</taxon>
        <taxon>Burkholderiaceae</taxon>
        <taxon>Paucimonas</taxon>
    </lineage>
</organism>
<protein>
    <submittedName>
        <fullName evidence="2">Hemerythrin HHE cation binding domain-containing protein</fullName>
    </submittedName>
</protein>
<proteinExistence type="predicted"/>
<evidence type="ECO:0000259" key="1">
    <source>
        <dbReference type="Pfam" id="PF01814"/>
    </source>
</evidence>
<keyword evidence="3" id="KW-1185">Reference proteome</keyword>
<comment type="caution">
    <text evidence="2">The sequence shown here is derived from an EMBL/GenBank/DDBJ whole genome shotgun (WGS) entry which is preliminary data.</text>
</comment>
<evidence type="ECO:0000313" key="2">
    <source>
        <dbReference type="EMBL" id="TCS39243.1"/>
    </source>
</evidence>
<reference evidence="2 3" key="1">
    <citation type="submission" date="2019-03" db="EMBL/GenBank/DDBJ databases">
        <title>Genomic Encyclopedia of Type Strains, Phase IV (KMG-IV): sequencing the most valuable type-strain genomes for metagenomic binning, comparative biology and taxonomic classification.</title>
        <authorList>
            <person name="Goeker M."/>
        </authorList>
    </citation>
    <scope>NUCLEOTIDE SEQUENCE [LARGE SCALE GENOMIC DNA]</scope>
    <source>
        <strain evidence="2 3">DSM 7445</strain>
    </source>
</reference>
<dbReference type="InterPro" id="IPR012312">
    <property type="entry name" value="Hemerythrin-like"/>
</dbReference>
<dbReference type="EMBL" id="SLZQ01000001">
    <property type="protein sequence ID" value="TCS39243.1"/>
    <property type="molecule type" value="Genomic_DNA"/>
</dbReference>
<sequence length="151" mass="17404">MQTICEYLEYDHKCCDDLFDKVETSIAKHEWQQAEIEFQHFHAAFIAHLEGEESIVFPAFGEIFSEAALPIKILCTEHQRIKGIVTRLQDALHRREPADFLLHAETLTLLMQQHSQKEEKMLYPLLDRVLSGNTEDIVCALRKAIDSHTAA</sequence>
<gene>
    <name evidence="2" type="ORF">EDC30_101198</name>
</gene>
<dbReference type="Proteomes" id="UP000295382">
    <property type="component" value="Unassembled WGS sequence"/>
</dbReference>
<name>A0A4R3I2J9_PAULE</name>
<evidence type="ECO:0000313" key="3">
    <source>
        <dbReference type="Proteomes" id="UP000295382"/>
    </source>
</evidence>
<dbReference type="RefSeq" id="WP_165973679.1">
    <property type="nucleotide sequence ID" value="NZ_SLZQ01000001.1"/>
</dbReference>
<dbReference type="Gene3D" id="1.20.120.520">
    <property type="entry name" value="nmb1532 protein domain like"/>
    <property type="match status" value="1"/>
</dbReference>
<accession>A0A4R3I2J9</accession>